<protein>
    <submittedName>
        <fullName evidence="1">Uncharacterized protein</fullName>
    </submittedName>
</protein>
<sequence>MKEVVEFLQQKSIIFKSLKSVSPKELGSRKKIEIYLGIDLKGYYALVMVLEKKSRVLRKEALELIALHEKLERYIDSKVKKKYIIIKAPLCSKAKSLFEENGWRVFAVKP</sequence>
<dbReference type="AlphaFoldDB" id="A0A7M1S3C6"/>
<dbReference type="Proteomes" id="UP000595074">
    <property type="component" value="Chromosome"/>
</dbReference>
<dbReference type="EMBL" id="CP063164">
    <property type="protein sequence ID" value="QOR61552.1"/>
    <property type="molecule type" value="Genomic_DNA"/>
</dbReference>
<evidence type="ECO:0000313" key="2">
    <source>
        <dbReference type="Proteomes" id="UP000595074"/>
    </source>
</evidence>
<name>A0A7M1S3C6_9BACT</name>
<keyword evidence="2" id="KW-1185">Reference proteome</keyword>
<accession>A0A7M1S3C6</accession>
<reference evidence="1 2" key="1">
    <citation type="submission" date="2020-10" db="EMBL/GenBank/DDBJ databases">
        <title>The genome of sulfurovum sp.</title>
        <authorList>
            <person name="Xie S."/>
            <person name="Shao Z."/>
            <person name="Jiang L."/>
        </authorList>
    </citation>
    <scope>NUCLEOTIDE SEQUENCE [LARGE SCALE GENOMIC DNA]</scope>
    <source>
        <strain evidence="1 2">ST-419</strain>
    </source>
</reference>
<dbReference type="KEGG" id="sinu:IMZ28_08920"/>
<evidence type="ECO:0000313" key="1">
    <source>
        <dbReference type="EMBL" id="QOR61552.1"/>
    </source>
</evidence>
<organism evidence="1 2">
    <name type="scientific">Sulfurovum indicum</name>
    <dbReference type="NCBI Taxonomy" id="2779528"/>
    <lineage>
        <taxon>Bacteria</taxon>
        <taxon>Pseudomonadati</taxon>
        <taxon>Campylobacterota</taxon>
        <taxon>Epsilonproteobacteria</taxon>
        <taxon>Campylobacterales</taxon>
        <taxon>Sulfurovaceae</taxon>
        <taxon>Sulfurovum</taxon>
    </lineage>
</organism>
<dbReference type="RefSeq" id="WP_197548257.1">
    <property type="nucleotide sequence ID" value="NZ_CP063164.1"/>
</dbReference>
<proteinExistence type="predicted"/>
<gene>
    <name evidence="1" type="ORF">IMZ28_08920</name>
</gene>